<dbReference type="EMBL" id="MKGL01000097">
    <property type="protein sequence ID" value="RNF06957.1"/>
    <property type="molecule type" value="Genomic_DNA"/>
</dbReference>
<protein>
    <submittedName>
        <fullName evidence="1">Uncharacterized protein</fullName>
    </submittedName>
</protein>
<dbReference type="AlphaFoldDB" id="A0A3R7RMA0"/>
<organism evidence="1 2">
    <name type="scientific">Trypanosoma rangeli</name>
    <dbReference type="NCBI Taxonomy" id="5698"/>
    <lineage>
        <taxon>Eukaryota</taxon>
        <taxon>Discoba</taxon>
        <taxon>Euglenozoa</taxon>
        <taxon>Kinetoplastea</taxon>
        <taxon>Metakinetoplastina</taxon>
        <taxon>Trypanosomatida</taxon>
        <taxon>Trypanosomatidae</taxon>
        <taxon>Trypanosoma</taxon>
        <taxon>Herpetosoma</taxon>
    </lineage>
</organism>
<keyword evidence="2" id="KW-1185">Reference proteome</keyword>
<sequence>MRLRFLFTAKRLFRNFFSMSPRTFSKVITNVVLVLLVRCGLSRHALQLRHFLLRERLLALVKVLPHHLFPGTVVAKSLSADILVFPRSLLYLLGVQPPKKPLVPLLRHLKNILHRLPPKVTLLQGAPVILALLHAVVDALYKRHDNLVVCRLWWDVRGGQERLQLC</sequence>
<accession>A0A3R7RMA0</accession>
<evidence type="ECO:0000313" key="2">
    <source>
        <dbReference type="Proteomes" id="UP000283634"/>
    </source>
</evidence>
<dbReference type="GeneID" id="40327721"/>
<proteinExistence type="predicted"/>
<dbReference type="RefSeq" id="XP_029239553.1">
    <property type="nucleotide sequence ID" value="XM_029380740.1"/>
</dbReference>
<dbReference type="Proteomes" id="UP000283634">
    <property type="component" value="Unassembled WGS sequence"/>
</dbReference>
<name>A0A3R7RMA0_TRYRA</name>
<reference evidence="1 2" key="1">
    <citation type="journal article" date="2018" name="BMC Genomics">
        <title>Genomic comparison of Trypanosoma conorhini and Trypanosoma rangeli to Trypanosoma cruzi strains of high and low virulence.</title>
        <authorList>
            <person name="Bradwell K.R."/>
            <person name="Koparde V.N."/>
            <person name="Matveyev A.V."/>
            <person name="Serrano M.G."/>
            <person name="Alves J.M."/>
            <person name="Parikh H."/>
            <person name="Huang B."/>
            <person name="Lee V."/>
            <person name="Espinosa-Alvarez O."/>
            <person name="Ortiz P.A."/>
            <person name="Costa-Martins A.G."/>
            <person name="Teixeira M.M."/>
            <person name="Buck G.A."/>
        </authorList>
    </citation>
    <scope>NUCLEOTIDE SEQUENCE [LARGE SCALE GENOMIC DNA]</scope>
    <source>
        <strain evidence="1 2">AM80</strain>
    </source>
</reference>
<evidence type="ECO:0000313" key="1">
    <source>
        <dbReference type="EMBL" id="RNF06957.1"/>
    </source>
</evidence>
<gene>
    <name evidence="1" type="ORF">TraAM80_03788</name>
</gene>
<comment type="caution">
    <text evidence="1">The sequence shown here is derived from an EMBL/GenBank/DDBJ whole genome shotgun (WGS) entry which is preliminary data.</text>
</comment>